<dbReference type="eggNOG" id="KOG0356">
    <property type="taxonomic scope" value="Eukaryota"/>
</dbReference>
<keyword evidence="2" id="KW-0809">Transit peptide</keyword>
<dbReference type="InterPro" id="IPR027413">
    <property type="entry name" value="GROEL-like_equatorial_sf"/>
</dbReference>
<evidence type="ECO:0000313" key="8">
    <source>
        <dbReference type="Proteomes" id="UP000002296"/>
    </source>
</evidence>
<evidence type="ECO:0000256" key="3">
    <source>
        <dbReference type="ARBA" id="ARBA00023016"/>
    </source>
</evidence>
<comment type="function">
    <text evidence="5">Implicated in mitochondrial protein import and macromolecular assembly. May facilitate the correct folding of imported proteins. May also prevent misfolding and promote the refolding and proper assembly of unfolded polypeptides generated under stress conditions in the mitochondrial matrix.</text>
</comment>
<comment type="similarity">
    <text evidence="1 6">Belongs to the chaperonin (HSP60) family.</text>
</comment>
<dbReference type="InParanoid" id="Q4D6Q2"/>
<evidence type="ECO:0000256" key="5">
    <source>
        <dbReference type="ARBA" id="ARBA00025467"/>
    </source>
</evidence>
<evidence type="ECO:0000256" key="4">
    <source>
        <dbReference type="ARBA" id="ARBA00023186"/>
    </source>
</evidence>
<dbReference type="KEGG" id="tcr:511733.130"/>
<dbReference type="PRINTS" id="PR00298">
    <property type="entry name" value="CHAPERONIN60"/>
</dbReference>
<evidence type="ECO:0000313" key="7">
    <source>
        <dbReference type="EMBL" id="EAN88216.1"/>
    </source>
</evidence>
<dbReference type="Gene3D" id="1.10.560.10">
    <property type="entry name" value="GroEL-like equatorial domain"/>
    <property type="match status" value="1"/>
</dbReference>
<feature type="non-terminal residue" evidence="7">
    <location>
        <position position="123"/>
    </location>
</feature>
<evidence type="ECO:0000256" key="2">
    <source>
        <dbReference type="ARBA" id="ARBA00022946"/>
    </source>
</evidence>
<sequence>MLRLSRRVAGNRGKSIQFGGEARERMLNGIERIATAVGVTLGPKGRNVIIRQTTGEPKITKDGVTVARSIEFNDQFEDVGARLIRQVAGKTNDVAGDGTTTATILAWSIFAEGYKSVATGPTP</sequence>
<evidence type="ECO:0000256" key="6">
    <source>
        <dbReference type="RuleBase" id="RU000418"/>
    </source>
</evidence>
<dbReference type="InterPro" id="IPR002423">
    <property type="entry name" value="Cpn60/GroEL/TCP-1"/>
</dbReference>
<reference evidence="7 8" key="1">
    <citation type="journal article" date="2005" name="Science">
        <title>The genome sequence of Trypanosoma cruzi, etiologic agent of Chagas disease.</title>
        <authorList>
            <person name="El-Sayed N.M."/>
            <person name="Myler P.J."/>
            <person name="Bartholomeu D.C."/>
            <person name="Nilsson D."/>
            <person name="Aggarwal G."/>
            <person name="Tran A.N."/>
            <person name="Ghedin E."/>
            <person name="Worthey E.A."/>
            <person name="Delcher A.L."/>
            <person name="Blandin G."/>
            <person name="Westenberger S.J."/>
            <person name="Caler E."/>
            <person name="Cerqueira G.C."/>
            <person name="Branche C."/>
            <person name="Haas B."/>
            <person name="Anupama A."/>
            <person name="Arner E."/>
            <person name="Aslund L."/>
            <person name="Attipoe P."/>
            <person name="Bontempi E."/>
            <person name="Bringaud F."/>
            <person name="Burton P."/>
            <person name="Cadag E."/>
            <person name="Campbell D.A."/>
            <person name="Carrington M."/>
            <person name="Crabtree J."/>
            <person name="Darban H."/>
            <person name="da Silveira J.F."/>
            <person name="de Jong P."/>
            <person name="Edwards K."/>
            <person name="Englund P.T."/>
            <person name="Fazelina G."/>
            <person name="Feldblyum T."/>
            <person name="Ferella M."/>
            <person name="Frasch A.C."/>
            <person name="Gull K."/>
            <person name="Horn D."/>
            <person name="Hou L."/>
            <person name="Huang Y."/>
            <person name="Kindlund E."/>
            <person name="Klingbeil M."/>
            <person name="Kluge S."/>
            <person name="Koo H."/>
            <person name="Lacerda D."/>
            <person name="Levin M.J."/>
            <person name="Lorenzi H."/>
            <person name="Louie T."/>
            <person name="Machado C.R."/>
            <person name="McCulloch R."/>
            <person name="McKenna A."/>
            <person name="Mizuno Y."/>
            <person name="Mottram J.C."/>
            <person name="Nelson S."/>
            <person name="Ochaya S."/>
            <person name="Osoegawa K."/>
            <person name="Pai G."/>
            <person name="Parsons M."/>
            <person name="Pentony M."/>
            <person name="Pettersson U."/>
            <person name="Pop M."/>
            <person name="Ramirez J.L."/>
            <person name="Rinta J."/>
            <person name="Robertson L."/>
            <person name="Salzberg S.L."/>
            <person name="Sanchez D.O."/>
            <person name="Seyler A."/>
            <person name="Sharma R."/>
            <person name="Shetty J."/>
            <person name="Simpson A.J."/>
            <person name="Sisk E."/>
            <person name="Tammi M.T."/>
            <person name="Tarleton R."/>
            <person name="Teixeira S."/>
            <person name="Van Aken S."/>
            <person name="Vogt C."/>
            <person name="Ward P.N."/>
            <person name="Wickstead B."/>
            <person name="Wortman J."/>
            <person name="White O."/>
            <person name="Fraser C.M."/>
            <person name="Stuart K.D."/>
            <person name="Andersson B."/>
        </authorList>
    </citation>
    <scope>NUCLEOTIDE SEQUENCE [LARGE SCALE GENOMIC DNA]</scope>
    <source>
        <strain evidence="7 8">CL Brener</strain>
    </source>
</reference>
<comment type="caution">
    <text evidence="7">The sequence shown here is derived from an EMBL/GenBank/DDBJ whole genome shotgun (WGS) entry which is preliminary data.</text>
</comment>
<name>Q4D6Q2_TRYCC</name>
<dbReference type="EMBL" id="AAHK01000917">
    <property type="protein sequence ID" value="EAN88216.1"/>
    <property type="molecule type" value="Genomic_DNA"/>
</dbReference>
<evidence type="ECO:0000256" key="1">
    <source>
        <dbReference type="ARBA" id="ARBA00006607"/>
    </source>
</evidence>
<organism evidence="7 8">
    <name type="scientific">Trypanosoma cruzi (strain CL Brener)</name>
    <dbReference type="NCBI Taxonomy" id="353153"/>
    <lineage>
        <taxon>Eukaryota</taxon>
        <taxon>Discoba</taxon>
        <taxon>Euglenozoa</taxon>
        <taxon>Kinetoplastea</taxon>
        <taxon>Metakinetoplastina</taxon>
        <taxon>Trypanosomatida</taxon>
        <taxon>Trypanosomatidae</taxon>
        <taxon>Trypanosoma</taxon>
        <taxon>Schizotrypanum</taxon>
    </lineage>
</organism>
<dbReference type="Proteomes" id="UP000002296">
    <property type="component" value="Unassembled WGS sequence"/>
</dbReference>
<keyword evidence="8" id="KW-1185">Reference proteome</keyword>
<dbReference type="RefSeq" id="XP_810067.1">
    <property type="nucleotide sequence ID" value="XM_804974.1"/>
</dbReference>
<dbReference type="PANTHER" id="PTHR45633">
    <property type="entry name" value="60 KDA HEAT SHOCK PROTEIN, MITOCHONDRIAL"/>
    <property type="match status" value="1"/>
</dbReference>
<dbReference type="STRING" id="353153.Q4D6Q2"/>
<dbReference type="GO" id="GO:0005524">
    <property type="term" value="F:ATP binding"/>
    <property type="evidence" value="ECO:0007669"/>
    <property type="project" value="InterPro"/>
</dbReference>
<dbReference type="PaxDb" id="353153-Q4D6Q2"/>
<protein>
    <submittedName>
        <fullName evidence="7">Chaperonin HSP60, putative</fullName>
    </submittedName>
</protein>
<dbReference type="GO" id="GO:0140662">
    <property type="term" value="F:ATP-dependent protein folding chaperone"/>
    <property type="evidence" value="ECO:0007669"/>
    <property type="project" value="InterPro"/>
</dbReference>
<dbReference type="AlphaFoldDB" id="Q4D6Q2"/>
<gene>
    <name evidence="7" type="ORF">Tc00.1047053511733.130</name>
</gene>
<proteinExistence type="inferred from homology"/>
<dbReference type="Pfam" id="PF00118">
    <property type="entry name" value="Cpn60_TCP1"/>
    <property type="match status" value="1"/>
</dbReference>
<dbReference type="GeneID" id="3540773"/>
<accession>Q4D6Q2</accession>
<dbReference type="OMA" id="FIGCCWS"/>
<keyword evidence="3" id="KW-0346">Stress response</keyword>
<dbReference type="SMR" id="Q4D6Q2"/>
<dbReference type="GO" id="GO:0042026">
    <property type="term" value="P:protein refolding"/>
    <property type="evidence" value="ECO:0007669"/>
    <property type="project" value="InterPro"/>
</dbReference>
<dbReference type="SUPFAM" id="SSF48592">
    <property type="entry name" value="GroEL equatorial domain-like"/>
    <property type="match status" value="1"/>
</dbReference>
<dbReference type="InterPro" id="IPR001844">
    <property type="entry name" value="Cpn60/GroEL"/>
</dbReference>
<keyword evidence="4" id="KW-0143">Chaperone</keyword>